<keyword evidence="3" id="KW-0285">Flavoprotein</keyword>
<dbReference type="PANTHER" id="PTHR43153">
    <property type="entry name" value="ELECTRON TRANSFER FLAVOPROTEIN ALPHA"/>
    <property type="match status" value="1"/>
</dbReference>
<evidence type="ECO:0000256" key="2">
    <source>
        <dbReference type="ARBA" id="ARBA00022982"/>
    </source>
</evidence>
<comment type="caution">
    <text evidence="5">The sequence shown here is derived from an EMBL/GenBank/DDBJ whole genome shotgun (WGS) entry which is preliminary data.</text>
</comment>
<dbReference type="GO" id="GO:0050660">
    <property type="term" value="F:flavin adenine dinucleotide binding"/>
    <property type="evidence" value="ECO:0007669"/>
    <property type="project" value="InterPro"/>
</dbReference>
<evidence type="ECO:0000313" key="5">
    <source>
        <dbReference type="EMBL" id="TCT10922.1"/>
    </source>
</evidence>
<dbReference type="InterPro" id="IPR001308">
    <property type="entry name" value="ETF_a/FixB"/>
</dbReference>
<feature type="domain" description="Electron transfer flavoprotein alpha/beta-subunit N-terminal" evidence="4">
    <location>
        <begin position="61"/>
        <end position="231"/>
    </location>
</feature>
<keyword evidence="6" id="KW-1185">Reference proteome</keyword>
<dbReference type="SUPFAM" id="SSF52402">
    <property type="entry name" value="Adenine nucleotide alpha hydrolases-like"/>
    <property type="match status" value="1"/>
</dbReference>
<evidence type="ECO:0000313" key="6">
    <source>
        <dbReference type="Proteomes" id="UP000295525"/>
    </source>
</evidence>
<feature type="binding site" evidence="3">
    <location>
        <begin position="279"/>
        <end position="280"/>
    </location>
    <ligand>
        <name>FAD</name>
        <dbReference type="ChEBI" id="CHEBI:57692"/>
    </ligand>
</feature>
<dbReference type="SMART" id="SM00893">
    <property type="entry name" value="ETF"/>
    <property type="match status" value="1"/>
</dbReference>
<evidence type="ECO:0000256" key="1">
    <source>
        <dbReference type="ARBA" id="ARBA00005817"/>
    </source>
</evidence>
<keyword evidence="2" id="KW-0249">Electron transport</keyword>
<dbReference type="AlphaFoldDB" id="A0A4R3MCR3"/>
<dbReference type="InterPro" id="IPR014729">
    <property type="entry name" value="Rossmann-like_a/b/a_fold"/>
</dbReference>
<dbReference type="OrthoDB" id="8584059at2"/>
<name>A0A4R3MCR3_9BURK</name>
<comment type="cofactor">
    <cofactor evidence="3">
        <name>FAD</name>
        <dbReference type="ChEBI" id="CHEBI:57692"/>
    </cofactor>
    <text evidence="3">Binds 1 FAD per dimer.</text>
</comment>
<feature type="binding site" evidence="3">
    <location>
        <position position="331"/>
    </location>
    <ligand>
        <name>FAD</name>
        <dbReference type="ChEBI" id="CHEBI:57692"/>
    </ligand>
</feature>
<dbReference type="Gene3D" id="3.40.50.620">
    <property type="entry name" value="HUPs"/>
    <property type="match status" value="1"/>
</dbReference>
<reference evidence="5 6" key="1">
    <citation type="submission" date="2019-03" db="EMBL/GenBank/DDBJ databases">
        <title>Genomic Encyclopedia of Type Strains, Phase IV (KMG-IV): sequencing the most valuable type-strain genomes for metagenomic binning, comparative biology and taxonomic classification.</title>
        <authorList>
            <person name="Goeker M."/>
        </authorList>
    </citation>
    <scope>NUCLEOTIDE SEQUENCE [LARGE SCALE GENOMIC DNA]</scope>
    <source>
        <strain evidence="5 6">DSM 24591</strain>
    </source>
</reference>
<keyword evidence="3" id="KW-0274">FAD</keyword>
<dbReference type="InterPro" id="IPR014730">
    <property type="entry name" value="ETF_a/b_N"/>
</dbReference>
<dbReference type="Gene3D" id="3.40.50.1220">
    <property type="entry name" value="TPP-binding domain"/>
    <property type="match status" value="1"/>
</dbReference>
<dbReference type="GO" id="GO:0009055">
    <property type="term" value="F:electron transfer activity"/>
    <property type="evidence" value="ECO:0007669"/>
    <property type="project" value="InterPro"/>
</dbReference>
<comment type="similarity">
    <text evidence="1">Belongs to the ETF alpha-subunit/FixB family.</text>
</comment>
<organism evidence="5 6">
    <name type="scientific">Paralcaligenes ureilyticus</name>
    <dbReference type="NCBI Taxonomy" id="627131"/>
    <lineage>
        <taxon>Bacteria</taxon>
        <taxon>Pseudomonadati</taxon>
        <taxon>Pseudomonadota</taxon>
        <taxon>Betaproteobacteria</taxon>
        <taxon>Burkholderiales</taxon>
        <taxon>Alcaligenaceae</taxon>
        <taxon>Paralcaligenes</taxon>
    </lineage>
</organism>
<sequence>MNPPRRINPRRPFIVTGQGRRRYTLGQTAVAGGEMIQAVIPAVGPGAAKPLRLTGEAQRCIMTVTHSERGVLSLEAQQAVAAAALLADAHCAVLLIVFGPLNEDTALLGADQLIVMPDADVYEPDVNTHILGGLIEQFAPTHIVMADNDLPDGDLGRRVAAQYTLGIATHVVELTANAVTVYQQQGAVYARQPLPRVILLDHDCVDMRLPFSGQGKEMTWTRPAADLTPRYRDRGTTTVPAQHLSLEEADFIISAGNGVQDLNGFHALADAFGAAIGASRVAVDDGRFTRDQQVGATGKTVASSVYIALGISGAVQHLQGIKDCRHVIAVNIDASAPMVKRADFSVIDDTQALARALCDEIHLARHQHTEPRP</sequence>
<accession>A0A4R3MCR3</accession>
<feature type="binding site" evidence="3">
    <location>
        <begin position="310"/>
        <end position="317"/>
    </location>
    <ligand>
        <name>FAD</name>
        <dbReference type="ChEBI" id="CHEBI:57692"/>
    </ligand>
</feature>
<gene>
    <name evidence="5" type="ORF">EDC26_101143</name>
</gene>
<dbReference type="Pfam" id="PF01012">
    <property type="entry name" value="ETF"/>
    <property type="match status" value="1"/>
</dbReference>
<evidence type="ECO:0000256" key="3">
    <source>
        <dbReference type="PIRSR" id="PIRSR000089-1"/>
    </source>
</evidence>
<dbReference type="Proteomes" id="UP000295525">
    <property type="component" value="Unassembled WGS sequence"/>
</dbReference>
<dbReference type="InterPro" id="IPR029035">
    <property type="entry name" value="DHS-like_NAD/FAD-binding_dom"/>
</dbReference>
<dbReference type="EMBL" id="SMAJ01000001">
    <property type="protein sequence ID" value="TCT10922.1"/>
    <property type="molecule type" value="Genomic_DNA"/>
</dbReference>
<dbReference type="PIRSF" id="PIRSF000089">
    <property type="entry name" value="Electra_flavoP_a"/>
    <property type="match status" value="1"/>
</dbReference>
<dbReference type="RefSeq" id="WP_132579355.1">
    <property type="nucleotide sequence ID" value="NZ_SMAJ01000001.1"/>
</dbReference>
<protein>
    <submittedName>
        <fullName evidence="5">Electron transfer flavoprotein alpha subunit apoprotein</fullName>
    </submittedName>
</protein>
<dbReference type="SUPFAM" id="SSF52467">
    <property type="entry name" value="DHS-like NAD/FAD-binding domain"/>
    <property type="match status" value="1"/>
</dbReference>
<dbReference type="PANTHER" id="PTHR43153:SF1">
    <property type="entry name" value="ELECTRON TRANSFER FLAVOPROTEIN SUBUNIT ALPHA, MITOCHONDRIAL"/>
    <property type="match status" value="1"/>
</dbReference>
<dbReference type="GO" id="GO:0033539">
    <property type="term" value="P:fatty acid beta-oxidation using acyl-CoA dehydrogenase"/>
    <property type="evidence" value="ECO:0007669"/>
    <property type="project" value="TreeGrafter"/>
</dbReference>
<dbReference type="Pfam" id="PF00766">
    <property type="entry name" value="ETF_alpha"/>
    <property type="match status" value="1"/>
</dbReference>
<keyword evidence="2" id="KW-0813">Transport</keyword>
<proteinExistence type="inferred from homology"/>
<dbReference type="InterPro" id="IPR014731">
    <property type="entry name" value="ETF_asu_C"/>
</dbReference>
<evidence type="ECO:0000259" key="4">
    <source>
        <dbReference type="SMART" id="SM00893"/>
    </source>
</evidence>
<feature type="binding site" evidence="3">
    <location>
        <begin position="293"/>
        <end position="297"/>
    </location>
    <ligand>
        <name>FAD</name>
        <dbReference type="ChEBI" id="CHEBI:57692"/>
    </ligand>
</feature>